<dbReference type="PROSITE" id="PS00108">
    <property type="entry name" value="PROTEIN_KINASE_ST"/>
    <property type="match status" value="1"/>
</dbReference>
<dbReference type="FunFam" id="3.30.200.20:FF:000811">
    <property type="entry name" value="L-type lectin-domain containing receptor kinase V.9"/>
    <property type="match status" value="1"/>
</dbReference>
<keyword evidence="6" id="KW-0808">Transferase</keyword>
<sequence length="698" mass="76621">MGHPGGLLRCSNKRDDTDRRLFLTVVAMSHKHLLCLFLFLSLRRSELAAASSAGREEFAFNGFLAANLTVDGTAAIVSGGLLQLTCNTKQARGHAFIPRPIHFRATSNTTVFSFSTTFVFGTTLEDPNLGGHGLTFLVSRTRDFAGALGSQYFGLFNQSNNGNSSSHVFAIELDTLFNPELGDIDNNHVGIDINSVISNSSSSAGYFSDGTGSFNSMSLIADRAMQVWVEYDGRGTRLNVTMAPTPMSKPSTPLLSTAVDLATVFLDAMYVGFSASTGSFRTSHYILGWSFKLDGAAEALDYSLLPSIPRTRGHGRSRFLEIGLPLISAALVLIAAGAVVFAVRRRNKYAELQEDWEKEFDPHRFSYKDLFHATHGFREKDLLGAGGFGRVYKGLLPKSKLEIAVKRVSHESRQGMKEFIAEVVSMGRLRHRNLVQLLGYCRRKGELLLVYDYMPNGSLDKFLHDKTRPALPWPERFQIIKGVASGLLYLHEDWEQIVVHRDIKASNVLLDGEMNGRLGDFGLARLYDHGTDPLTTHVMGTMGYLAPELARTRKASTTADVFAFGAFLLEVACGRRPVDLAADSEHPVLLDWVSESWQKGLVLTTADPRLGDEFPAEEVELVLKLGLLCSHPLPAARPSMRRVVQYLEGDLTPPELEPTHLSFTGFVPHSRKSSNGHVSSFPSSSPAVTTDSIVSSSL</sequence>
<evidence type="ECO:0000256" key="2">
    <source>
        <dbReference type="ARBA" id="ARBA00008536"/>
    </source>
</evidence>
<evidence type="ECO:0000256" key="1">
    <source>
        <dbReference type="ARBA" id="ARBA00004479"/>
    </source>
</evidence>
<evidence type="ECO:0000256" key="7">
    <source>
        <dbReference type="ARBA" id="ARBA00022692"/>
    </source>
</evidence>
<keyword evidence="16" id="KW-0325">Glycoprotein</keyword>
<feature type="binding site" evidence="17">
    <location>
        <position position="406"/>
    </location>
    <ligand>
        <name>ATP</name>
        <dbReference type="ChEBI" id="CHEBI:30616"/>
    </ligand>
</feature>
<feature type="domain" description="Protein kinase" evidence="20">
    <location>
        <begin position="377"/>
        <end position="663"/>
    </location>
</feature>
<organism evidence="21 22">
    <name type="scientific">Zingiber officinale</name>
    <name type="common">Ginger</name>
    <name type="synonym">Amomum zingiber</name>
    <dbReference type="NCBI Taxonomy" id="94328"/>
    <lineage>
        <taxon>Eukaryota</taxon>
        <taxon>Viridiplantae</taxon>
        <taxon>Streptophyta</taxon>
        <taxon>Embryophyta</taxon>
        <taxon>Tracheophyta</taxon>
        <taxon>Spermatophyta</taxon>
        <taxon>Magnoliopsida</taxon>
        <taxon>Liliopsida</taxon>
        <taxon>Zingiberales</taxon>
        <taxon>Zingiberaceae</taxon>
        <taxon>Zingiber</taxon>
    </lineage>
</organism>
<keyword evidence="8" id="KW-0732">Signal</keyword>
<evidence type="ECO:0000256" key="19">
    <source>
        <dbReference type="SAM" id="Phobius"/>
    </source>
</evidence>
<evidence type="ECO:0000256" key="12">
    <source>
        <dbReference type="ARBA" id="ARBA00022840"/>
    </source>
</evidence>
<dbReference type="InterPro" id="IPR008271">
    <property type="entry name" value="Ser/Thr_kinase_AS"/>
</dbReference>
<dbReference type="GO" id="GO:0030246">
    <property type="term" value="F:carbohydrate binding"/>
    <property type="evidence" value="ECO:0007669"/>
    <property type="project" value="UniProtKB-KW"/>
</dbReference>
<keyword evidence="10 17" id="KW-0547">Nucleotide-binding</keyword>
<evidence type="ECO:0000256" key="10">
    <source>
        <dbReference type="ARBA" id="ARBA00022741"/>
    </source>
</evidence>
<dbReference type="Pfam" id="PF00069">
    <property type="entry name" value="Pkinase"/>
    <property type="match status" value="1"/>
</dbReference>
<evidence type="ECO:0000313" key="22">
    <source>
        <dbReference type="Proteomes" id="UP000734854"/>
    </source>
</evidence>
<dbReference type="AlphaFoldDB" id="A0A8J5KPE0"/>
<dbReference type="PROSITE" id="PS50011">
    <property type="entry name" value="PROTEIN_KINASE_DOM"/>
    <property type="match status" value="1"/>
</dbReference>
<evidence type="ECO:0000256" key="3">
    <source>
        <dbReference type="ARBA" id="ARBA00010217"/>
    </source>
</evidence>
<evidence type="ECO:0000256" key="8">
    <source>
        <dbReference type="ARBA" id="ARBA00022729"/>
    </source>
</evidence>
<keyword evidence="13 19" id="KW-1133">Transmembrane helix</keyword>
<evidence type="ECO:0000256" key="18">
    <source>
        <dbReference type="SAM" id="MobiDB-lite"/>
    </source>
</evidence>
<evidence type="ECO:0000256" key="15">
    <source>
        <dbReference type="ARBA" id="ARBA00023170"/>
    </source>
</evidence>
<evidence type="ECO:0000259" key="20">
    <source>
        <dbReference type="PROSITE" id="PS50011"/>
    </source>
</evidence>
<keyword evidence="5" id="KW-0723">Serine/threonine-protein kinase</keyword>
<dbReference type="GO" id="GO:0016020">
    <property type="term" value="C:membrane"/>
    <property type="evidence" value="ECO:0007669"/>
    <property type="project" value="UniProtKB-SubCell"/>
</dbReference>
<evidence type="ECO:0000256" key="6">
    <source>
        <dbReference type="ARBA" id="ARBA00022679"/>
    </source>
</evidence>
<reference evidence="21 22" key="1">
    <citation type="submission" date="2020-08" db="EMBL/GenBank/DDBJ databases">
        <title>Plant Genome Project.</title>
        <authorList>
            <person name="Zhang R.-G."/>
        </authorList>
    </citation>
    <scope>NUCLEOTIDE SEQUENCE [LARGE SCALE GENOMIC DNA]</scope>
    <source>
        <tissue evidence="21">Rhizome</tissue>
    </source>
</reference>
<accession>A0A8J5KPE0</accession>
<dbReference type="FunFam" id="1.10.510.10:FF:000517">
    <property type="entry name" value="Putative receptor kinase Lecrk"/>
    <property type="match status" value="1"/>
</dbReference>
<dbReference type="EMBL" id="JACMSC010000015">
    <property type="protein sequence ID" value="KAG6485989.1"/>
    <property type="molecule type" value="Genomic_DNA"/>
</dbReference>
<dbReference type="InterPro" id="IPR017441">
    <property type="entry name" value="Protein_kinase_ATP_BS"/>
</dbReference>
<dbReference type="GO" id="GO:0005524">
    <property type="term" value="F:ATP binding"/>
    <property type="evidence" value="ECO:0007669"/>
    <property type="project" value="UniProtKB-UniRule"/>
</dbReference>
<name>A0A8J5KPE0_ZINOF</name>
<keyword evidence="15" id="KW-0675">Receptor</keyword>
<evidence type="ECO:0000256" key="11">
    <source>
        <dbReference type="ARBA" id="ARBA00022777"/>
    </source>
</evidence>
<dbReference type="Proteomes" id="UP000734854">
    <property type="component" value="Unassembled WGS sequence"/>
</dbReference>
<keyword evidence="11" id="KW-0418">Kinase</keyword>
<evidence type="ECO:0000256" key="17">
    <source>
        <dbReference type="PROSITE-ProRule" id="PRU10141"/>
    </source>
</evidence>
<protein>
    <recommendedName>
        <fullName evidence="4">non-specific serine/threonine protein kinase</fullName>
        <ecNumber evidence="4">2.7.11.1</ecNumber>
    </recommendedName>
</protein>
<dbReference type="InterPro" id="IPR050528">
    <property type="entry name" value="L-type_Lectin-RKs"/>
</dbReference>
<keyword evidence="14 19" id="KW-0472">Membrane</keyword>
<feature type="region of interest" description="Disordered" evidence="18">
    <location>
        <begin position="674"/>
        <end position="698"/>
    </location>
</feature>
<evidence type="ECO:0000256" key="4">
    <source>
        <dbReference type="ARBA" id="ARBA00012513"/>
    </source>
</evidence>
<dbReference type="EC" id="2.7.11.1" evidence="4"/>
<comment type="subcellular location">
    <subcellularLocation>
        <location evidence="1">Membrane</location>
        <topology evidence="1">Single-pass type I membrane protein</topology>
    </subcellularLocation>
</comment>
<feature type="transmembrane region" description="Helical" evidence="19">
    <location>
        <begin position="21"/>
        <end position="42"/>
    </location>
</feature>
<comment type="caution">
    <text evidence="21">The sequence shown here is derived from an EMBL/GenBank/DDBJ whole genome shotgun (WGS) entry which is preliminary data.</text>
</comment>
<dbReference type="PROSITE" id="PS00107">
    <property type="entry name" value="PROTEIN_KINASE_ATP"/>
    <property type="match status" value="1"/>
</dbReference>
<dbReference type="InterPro" id="IPR001220">
    <property type="entry name" value="Legume_lectin_dom"/>
</dbReference>
<dbReference type="FunFam" id="2.60.120.200:FF:000051">
    <property type="entry name" value="L-type lectin-domain containing receptor kinase V.9"/>
    <property type="match status" value="1"/>
</dbReference>
<dbReference type="CDD" id="cd06899">
    <property type="entry name" value="lectin_legume_LecRK_Arcelin_ConA"/>
    <property type="match status" value="1"/>
</dbReference>
<evidence type="ECO:0000256" key="16">
    <source>
        <dbReference type="ARBA" id="ARBA00023180"/>
    </source>
</evidence>
<dbReference type="SMART" id="SM00220">
    <property type="entry name" value="S_TKc"/>
    <property type="match status" value="1"/>
</dbReference>
<keyword evidence="22" id="KW-1185">Reference proteome</keyword>
<feature type="transmembrane region" description="Helical" evidence="19">
    <location>
        <begin position="322"/>
        <end position="343"/>
    </location>
</feature>
<feature type="compositionally biased region" description="Polar residues" evidence="18">
    <location>
        <begin position="675"/>
        <end position="698"/>
    </location>
</feature>
<proteinExistence type="inferred from homology"/>
<keyword evidence="12 17" id="KW-0067">ATP-binding</keyword>
<evidence type="ECO:0000256" key="13">
    <source>
        <dbReference type="ARBA" id="ARBA00022989"/>
    </source>
</evidence>
<gene>
    <name evidence="21" type="ORF">ZIOFF_054557</name>
</gene>
<dbReference type="OrthoDB" id="543442at2759"/>
<dbReference type="CDD" id="cd14066">
    <property type="entry name" value="STKc_IRAK"/>
    <property type="match status" value="1"/>
</dbReference>
<comment type="similarity">
    <text evidence="2">In the N-terminal section; belongs to the leguminous lectin family.</text>
</comment>
<evidence type="ECO:0000256" key="14">
    <source>
        <dbReference type="ARBA" id="ARBA00023136"/>
    </source>
</evidence>
<dbReference type="GO" id="GO:0004674">
    <property type="term" value="F:protein serine/threonine kinase activity"/>
    <property type="evidence" value="ECO:0007669"/>
    <property type="project" value="UniProtKB-KW"/>
</dbReference>
<dbReference type="InterPro" id="IPR000719">
    <property type="entry name" value="Prot_kinase_dom"/>
</dbReference>
<comment type="similarity">
    <text evidence="3">In the C-terminal section; belongs to the protein kinase superfamily. Ser/Thr protein kinase family.</text>
</comment>
<dbReference type="Pfam" id="PF00139">
    <property type="entry name" value="Lectin_legB"/>
    <property type="match status" value="1"/>
</dbReference>
<evidence type="ECO:0000256" key="5">
    <source>
        <dbReference type="ARBA" id="ARBA00022527"/>
    </source>
</evidence>
<keyword evidence="7 19" id="KW-0812">Transmembrane</keyword>
<evidence type="ECO:0000313" key="21">
    <source>
        <dbReference type="EMBL" id="KAG6485989.1"/>
    </source>
</evidence>
<keyword evidence="9" id="KW-0430">Lectin</keyword>
<evidence type="ECO:0000256" key="9">
    <source>
        <dbReference type="ARBA" id="ARBA00022734"/>
    </source>
</evidence>
<dbReference type="PANTHER" id="PTHR27007">
    <property type="match status" value="1"/>
</dbReference>